<dbReference type="OrthoDB" id="2135133at2759"/>
<feature type="domain" description="GB1/RHD3-type G" evidence="8">
    <location>
        <begin position="35"/>
        <end position="274"/>
    </location>
</feature>
<comment type="similarity">
    <text evidence="6">Belongs to the TRAFAC class dynamin-like GTPase superfamily. GB1/RHD3 GTPase family.</text>
</comment>
<evidence type="ECO:0000256" key="2">
    <source>
        <dbReference type="ARBA" id="ARBA00022741"/>
    </source>
</evidence>
<evidence type="ECO:0000256" key="4">
    <source>
        <dbReference type="ARBA" id="ARBA00022859"/>
    </source>
</evidence>
<reference evidence="10" key="1">
    <citation type="submission" date="2025-08" db="UniProtKB">
        <authorList>
            <consortium name="RefSeq"/>
        </authorList>
    </citation>
    <scope>IDENTIFICATION</scope>
</reference>
<dbReference type="RefSeq" id="XP_030641292.1">
    <property type="nucleotide sequence ID" value="XM_030785432.1"/>
</dbReference>
<evidence type="ECO:0000256" key="6">
    <source>
        <dbReference type="PROSITE-ProRule" id="PRU01052"/>
    </source>
</evidence>
<dbReference type="Gene3D" id="3.40.50.300">
    <property type="entry name" value="P-loop containing nucleotide triphosphate hydrolases"/>
    <property type="match status" value="1"/>
</dbReference>
<evidence type="ECO:0000313" key="10">
    <source>
        <dbReference type="RefSeq" id="XP_030641292.1"/>
    </source>
</evidence>
<proteinExistence type="inferred from homology"/>
<dbReference type="InterPro" id="IPR036543">
    <property type="entry name" value="Guanylate-bd_C_sf"/>
</dbReference>
<dbReference type="Gene3D" id="1.20.1000.10">
    <property type="entry name" value="Guanylate-binding protein, C-terminal domain"/>
    <property type="match status" value="1"/>
</dbReference>
<dbReference type="PROSITE" id="PS51715">
    <property type="entry name" value="G_GB1_RHD3"/>
    <property type="match status" value="1"/>
</dbReference>
<feature type="region of interest" description="Disordered" evidence="7">
    <location>
        <begin position="502"/>
        <end position="524"/>
    </location>
</feature>
<dbReference type="FunCoup" id="A0A6J2WBL8">
    <property type="interactions" value="140"/>
</dbReference>
<gene>
    <name evidence="10" type="primary">LOC115821626</name>
</gene>
<dbReference type="InterPro" id="IPR027417">
    <property type="entry name" value="P-loop_NTPase"/>
</dbReference>
<dbReference type="InParanoid" id="A0A6J2WBL8"/>
<dbReference type="CDD" id="cd01851">
    <property type="entry name" value="GBP"/>
    <property type="match status" value="1"/>
</dbReference>
<evidence type="ECO:0000256" key="5">
    <source>
        <dbReference type="ARBA" id="ARBA00023134"/>
    </source>
</evidence>
<evidence type="ECO:0000256" key="1">
    <source>
        <dbReference type="ARBA" id="ARBA00022588"/>
    </source>
</evidence>
<dbReference type="GO" id="GO:0005525">
    <property type="term" value="F:GTP binding"/>
    <property type="evidence" value="ECO:0007669"/>
    <property type="project" value="UniProtKB-KW"/>
</dbReference>
<dbReference type="InterPro" id="IPR037684">
    <property type="entry name" value="GBP_C"/>
</dbReference>
<dbReference type="GeneID" id="115821626"/>
<dbReference type="PANTHER" id="PTHR10751">
    <property type="entry name" value="GUANYLATE BINDING PROTEIN"/>
    <property type="match status" value="1"/>
</dbReference>
<dbReference type="SUPFAM" id="SSF48340">
    <property type="entry name" value="Interferon-induced guanylate-binding protein 1 (GBP1), C-terminal domain"/>
    <property type="match status" value="1"/>
</dbReference>
<dbReference type="SUPFAM" id="SSF52540">
    <property type="entry name" value="P-loop containing nucleoside triphosphate hydrolases"/>
    <property type="match status" value="1"/>
</dbReference>
<keyword evidence="9" id="KW-1185">Reference proteome</keyword>
<dbReference type="GO" id="GO:0003924">
    <property type="term" value="F:GTPase activity"/>
    <property type="evidence" value="ECO:0007669"/>
    <property type="project" value="InterPro"/>
</dbReference>
<keyword evidence="3" id="KW-0378">Hydrolase</keyword>
<evidence type="ECO:0000256" key="7">
    <source>
        <dbReference type="SAM" id="MobiDB-lite"/>
    </source>
</evidence>
<protein>
    <submittedName>
        <fullName evidence="10">Guanylate-binding protein 1-like</fullName>
    </submittedName>
</protein>
<keyword evidence="4" id="KW-0391">Immunity</keyword>
<dbReference type="Pfam" id="PF02263">
    <property type="entry name" value="GBP"/>
    <property type="match status" value="1"/>
</dbReference>
<evidence type="ECO:0000256" key="3">
    <source>
        <dbReference type="ARBA" id="ARBA00022801"/>
    </source>
</evidence>
<dbReference type="CDD" id="cd16269">
    <property type="entry name" value="GBP_C"/>
    <property type="match status" value="1"/>
</dbReference>
<organism evidence="9 10">
    <name type="scientific">Chanos chanos</name>
    <name type="common">Milkfish</name>
    <name type="synonym">Mugil chanos</name>
    <dbReference type="NCBI Taxonomy" id="29144"/>
    <lineage>
        <taxon>Eukaryota</taxon>
        <taxon>Metazoa</taxon>
        <taxon>Chordata</taxon>
        <taxon>Craniata</taxon>
        <taxon>Vertebrata</taxon>
        <taxon>Euteleostomi</taxon>
        <taxon>Actinopterygii</taxon>
        <taxon>Neopterygii</taxon>
        <taxon>Teleostei</taxon>
        <taxon>Ostariophysi</taxon>
        <taxon>Gonorynchiformes</taxon>
        <taxon>Chanidae</taxon>
        <taxon>Chanos</taxon>
    </lineage>
</organism>
<dbReference type="Pfam" id="PF02841">
    <property type="entry name" value="GBP_C"/>
    <property type="match status" value="1"/>
</dbReference>
<dbReference type="InterPro" id="IPR003191">
    <property type="entry name" value="Guanylate-bd/ATL_C"/>
</dbReference>
<keyword evidence="1" id="KW-0399">Innate immunity</keyword>
<dbReference type="InterPro" id="IPR015894">
    <property type="entry name" value="Guanylate-bd_N"/>
</dbReference>
<dbReference type="FunFam" id="3.40.50.300:FF:000422">
    <property type="entry name" value="Guanylate-binding protein 1"/>
    <property type="match status" value="1"/>
</dbReference>
<evidence type="ECO:0000259" key="8">
    <source>
        <dbReference type="PROSITE" id="PS51715"/>
    </source>
</evidence>
<evidence type="ECO:0000313" key="9">
    <source>
        <dbReference type="Proteomes" id="UP000504632"/>
    </source>
</evidence>
<name>A0A6J2WBL8_CHACN</name>
<accession>A0A6J2WBL8</accession>
<keyword evidence="5" id="KW-0342">GTP-binding</keyword>
<dbReference type="Proteomes" id="UP000504632">
    <property type="component" value="Chromosome 9"/>
</dbReference>
<dbReference type="InterPro" id="IPR030386">
    <property type="entry name" value="G_GB1_RHD3_dom"/>
</dbReference>
<dbReference type="AlphaFoldDB" id="A0A6J2WBL8"/>
<keyword evidence="2" id="KW-0547">Nucleotide-binding</keyword>
<sequence>MATVKMPEPICLIDNDESGCMCVRKEALEILEEITQPVVVVAIVGLYRTGKSFLMNRLAGKNVGFALGATIESKTKGIWMWCVPHPTKEGHTLVLLDTEGLGDVEKGDTKHDTWIFCLAVLLSSTLVYNSMQTINNDALEKLHYVTELTERIKVKSGSRNDDQSTEFMSFFPSFVWTVRDFTLKLELDGQPITADQYLDNALKLKPGSSKKIEQYNLPRHCLRQFFSPRKCFVFERPASGEKMKQMEQLTDSDLDPKFVTQVQDFCSYILTNVQAKTMREGLGLTGRMLGTLAETYVEAISSGHVPCLDNAVESLSQTQNKRAVTEALNFYQTKMKQKAFPLPTETQEDLSEIHTNIQREAVEIFINGSFNDAEQEHQFELMGKMQSVYEEYCRDNVEASRKMSKSAISRVFSSLETELKNGYYMQPGGYTEYRCALEKATEQYRSEKGHGLMSEEVLNEYLSDKEQIGHIILAADKSLTESQQETERVRLKTVVDEQQRRAEQEQKRIKEQQNKDQQRTHDENVEQLLKKLEKEREIAKQELERVLNAKLKEQEHLLEQGFKDRAEKMQKEIDSLKEKKKNWKVSWSPIMKMMLKGMGAAVSILPGIGQIGGMALRAIAELLL</sequence>
<dbReference type="GO" id="GO:0045087">
    <property type="term" value="P:innate immune response"/>
    <property type="evidence" value="ECO:0007669"/>
    <property type="project" value="UniProtKB-KW"/>
</dbReference>